<dbReference type="RefSeq" id="XP_003875871.1">
    <property type="nucleotide sequence ID" value="XM_003875822.1"/>
</dbReference>
<dbReference type="GeneID" id="13454515"/>
<reference evidence="2 3" key="1">
    <citation type="journal article" date="2011" name="Genome Res.">
        <title>Chromosome and gene copy number variation allow major structural change between species and strains of Leishmania.</title>
        <authorList>
            <person name="Rogers M.B."/>
            <person name="Hilley J.D."/>
            <person name="Dickens N.J."/>
            <person name="Wilkes J."/>
            <person name="Bates P.A."/>
            <person name="Depledge D.P."/>
            <person name="Harris D."/>
            <person name="Her Y."/>
            <person name="Herzyk P."/>
            <person name="Imamura H."/>
            <person name="Otto T.D."/>
            <person name="Sanders M."/>
            <person name="Seeger K."/>
            <person name="Dujardin J.C."/>
            <person name="Berriman M."/>
            <person name="Smith D.F."/>
            <person name="Hertz-Fowler C."/>
            <person name="Mottram J.C."/>
        </authorList>
    </citation>
    <scope>NUCLEOTIDE SEQUENCE [LARGE SCALE GENOMIC DNA]</scope>
    <source>
        <strain evidence="2 3">MHOM/GT/2001/U1103</strain>
    </source>
</reference>
<sequence>MPANAAQAHEKLVPGQLLQLADNGTPTIVTPLCNEGSLNASIHTYKDKGYLPYFTRAVKAAQQALVNELRAAGVEVPNGAEASHLEGVCGVHCRDEANCSHVLDSEHITGTLYDEGTNDTRMIVACDPIQTKLRDDCVECFPRVNKVSGWEELVVRVHLFYLNTTPCMSVQDRRARLVTQKHFVPKNTRTFQGYHVFNYAKRGSSARTPHFESMFPYTPKNTKCKGFTLGRKCTAITVESVFVRDPARQQRPFYAEDAEQARVYFSHLCVDAFVTDDELVEHFPLESMDAAAMPAFTHDRDAEKYHVLVRLYLLAHDQNWTATQPHGCPHPLGGCVSLPVLFRSCATEVIVPDACSRKSQILLQQRLLPDVEMQVTRFCFRRVVSEVLRQRVVAAAADTPERYIPVVCYMPHGDRVPVFTDKQVSVLARLYPHLGIRRPTSRREWAHLSRTLYQHGISLFDTLAAVGVPLRDAHGAVIDTDAYVPYTPDMADDYFLVIANRPLRDYICVTNQRWLCEQLLLPDHHPPVGACAFAAWVRYWNAMVHLKHELEKQVNLDTVSAHLGLRLPAGETGQRAACLVNGVVTDTKGGLIFPDLGGCRFRDKEHVGALLPGAPVLYICRAGRKLNFTYVQTPMRFVRGLPLKQANEQRPAQDVIAAANAPANRGGGTYGGGQGEDGRRTSVAIHA</sequence>
<dbReference type="OMA" id="IVACDPI"/>
<name>E9AWP9_LEIMU</name>
<dbReference type="KEGG" id="lmi:LMXM_24_0590"/>
<dbReference type="PhylomeDB" id="E9AWP9"/>
<feature type="compositionally biased region" description="Gly residues" evidence="1">
    <location>
        <begin position="665"/>
        <end position="675"/>
    </location>
</feature>
<dbReference type="AlphaFoldDB" id="E9AWP9"/>
<keyword evidence="3" id="KW-1185">Reference proteome</keyword>
<proteinExistence type="predicted"/>
<accession>E9AWP9</accession>
<organism evidence="2 3">
    <name type="scientific">Leishmania mexicana (strain MHOM/GT/2001/U1103)</name>
    <dbReference type="NCBI Taxonomy" id="929439"/>
    <lineage>
        <taxon>Eukaryota</taxon>
        <taxon>Discoba</taxon>
        <taxon>Euglenozoa</taxon>
        <taxon>Kinetoplastea</taxon>
        <taxon>Metakinetoplastina</taxon>
        <taxon>Trypanosomatida</taxon>
        <taxon>Trypanosomatidae</taxon>
        <taxon>Leishmaniinae</taxon>
        <taxon>Leishmania</taxon>
    </lineage>
</organism>
<evidence type="ECO:0000313" key="2">
    <source>
        <dbReference type="EMBL" id="CBZ27385.1"/>
    </source>
</evidence>
<gene>
    <name evidence="2" type="ORF">LMXM_24_0590</name>
</gene>
<dbReference type="OrthoDB" id="259356at2759"/>
<dbReference type="EMBL" id="FR799577">
    <property type="protein sequence ID" value="CBZ27385.1"/>
    <property type="molecule type" value="Genomic_DNA"/>
</dbReference>
<dbReference type="VEuPathDB" id="TriTrypDB:LmxM.24.0590"/>
<dbReference type="Proteomes" id="UP000007259">
    <property type="component" value="Chromosome 24"/>
</dbReference>
<evidence type="ECO:0000313" key="3">
    <source>
        <dbReference type="Proteomes" id="UP000007259"/>
    </source>
</evidence>
<evidence type="ECO:0000256" key="1">
    <source>
        <dbReference type="SAM" id="MobiDB-lite"/>
    </source>
</evidence>
<feature type="region of interest" description="Disordered" evidence="1">
    <location>
        <begin position="659"/>
        <end position="687"/>
    </location>
</feature>
<protein>
    <submittedName>
        <fullName evidence="2">Uncharacterized protein</fullName>
    </submittedName>
</protein>